<accession>A0AAE0VIA0</accession>
<evidence type="ECO:0000313" key="1">
    <source>
        <dbReference type="EMBL" id="KAK3577877.1"/>
    </source>
</evidence>
<sequence length="377" mass="43058">MDAEQFICSLFSLPNKCYPRFNKLHKQLISTGQRFQVTVEKFHRLTQTKDCVPLRLRRNEWMAQSVKSSDTEGKPESMQCNDTKGKPVANVYIELVLNIQRNIESLGLLSFDNLQLLFGMDPSIQRDASSIISFETALMNVFQNQEKFHAVFKSATLEDFISSEGDVPKMIQLHLDTMVVQPLQDMLKLVESNTHTYRKNSEETFKGLFAIKESMKERIECVEGVAMVCGELQVHVSAFSSVQKEKEVLKQIDEVIKKFQCWQNYSFGVIEKKPIQFYSVGSNLHCPALNRCGTLGGFAIDMDENLYILTCAHVVPSNADVQVEIGGQTIGRSVCVKDPEEIQVPEEMQVPTVTRFQQRCRFQQRSTYQLTVLISWL</sequence>
<dbReference type="SUPFAM" id="SSF50494">
    <property type="entry name" value="Trypsin-like serine proteases"/>
    <property type="match status" value="1"/>
</dbReference>
<reference evidence="1" key="3">
    <citation type="submission" date="2023-05" db="EMBL/GenBank/DDBJ databases">
        <authorList>
            <person name="Smith C.H."/>
        </authorList>
    </citation>
    <scope>NUCLEOTIDE SEQUENCE</scope>
    <source>
        <strain evidence="1">CHS0354</strain>
        <tissue evidence="1">Mantle</tissue>
    </source>
</reference>
<proteinExistence type="predicted"/>
<dbReference type="AlphaFoldDB" id="A0AAE0VIA0"/>
<name>A0AAE0VIA0_9BIVA</name>
<organism evidence="1 2">
    <name type="scientific">Potamilus streckersoni</name>
    <dbReference type="NCBI Taxonomy" id="2493646"/>
    <lineage>
        <taxon>Eukaryota</taxon>
        <taxon>Metazoa</taxon>
        <taxon>Spiralia</taxon>
        <taxon>Lophotrochozoa</taxon>
        <taxon>Mollusca</taxon>
        <taxon>Bivalvia</taxon>
        <taxon>Autobranchia</taxon>
        <taxon>Heteroconchia</taxon>
        <taxon>Palaeoheterodonta</taxon>
        <taxon>Unionida</taxon>
        <taxon>Unionoidea</taxon>
        <taxon>Unionidae</taxon>
        <taxon>Ambleminae</taxon>
        <taxon>Lampsilini</taxon>
        <taxon>Potamilus</taxon>
    </lineage>
</organism>
<gene>
    <name evidence="1" type="ORF">CHS0354_014549</name>
</gene>
<keyword evidence="2" id="KW-1185">Reference proteome</keyword>
<dbReference type="InterPro" id="IPR009003">
    <property type="entry name" value="Peptidase_S1_PA"/>
</dbReference>
<reference evidence="1" key="2">
    <citation type="journal article" date="2021" name="Genome Biol. Evol.">
        <title>Developing a high-quality reference genome for a parasitic bivalve with doubly uniparental inheritance (Bivalvia: Unionida).</title>
        <authorList>
            <person name="Smith C.H."/>
        </authorList>
    </citation>
    <scope>NUCLEOTIDE SEQUENCE</scope>
    <source>
        <strain evidence="1">CHS0354</strain>
        <tissue evidence="1">Mantle</tissue>
    </source>
</reference>
<protein>
    <submittedName>
        <fullName evidence="1">Uncharacterized protein</fullName>
    </submittedName>
</protein>
<comment type="caution">
    <text evidence="1">The sequence shown here is derived from an EMBL/GenBank/DDBJ whole genome shotgun (WGS) entry which is preliminary data.</text>
</comment>
<reference evidence="1" key="1">
    <citation type="journal article" date="2021" name="Genome Biol. Evol.">
        <title>A High-Quality Reference Genome for a Parasitic Bivalve with Doubly Uniparental Inheritance (Bivalvia: Unionida).</title>
        <authorList>
            <person name="Smith C.H."/>
        </authorList>
    </citation>
    <scope>NUCLEOTIDE SEQUENCE</scope>
    <source>
        <strain evidence="1">CHS0354</strain>
    </source>
</reference>
<dbReference type="EMBL" id="JAEAOA010000896">
    <property type="protein sequence ID" value="KAK3577877.1"/>
    <property type="molecule type" value="Genomic_DNA"/>
</dbReference>
<evidence type="ECO:0000313" key="2">
    <source>
        <dbReference type="Proteomes" id="UP001195483"/>
    </source>
</evidence>
<dbReference type="Proteomes" id="UP001195483">
    <property type="component" value="Unassembled WGS sequence"/>
</dbReference>